<dbReference type="SUPFAM" id="SSF54001">
    <property type="entry name" value="Cysteine proteinases"/>
    <property type="match status" value="1"/>
</dbReference>
<keyword evidence="3" id="KW-0378">Hydrolase</keyword>
<dbReference type="RefSeq" id="XP_014670206.1">
    <property type="nucleotide sequence ID" value="XM_014814720.1"/>
</dbReference>
<evidence type="ECO:0000313" key="6">
    <source>
        <dbReference type="RefSeq" id="XP_014670206.1"/>
    </source>
</evidence>
<dbReference type="GeneID" id="106811176"/>
<protein>
    <submittedName>
        <fullName evidence="6">Uncharacterized protein LOC106811176</fullName>
    </submittedName>
</protein>
<evidence type="ECO:0000256" key="3">
    <source>
        <dbReference type="ARBA" id="ARBA00022801"/>
    </source>
</evidence>
<organism evidence="5 6">
    <name type="scientific">Priapulus caudatus</name>
    <name type="common">Priapulid worm</name>
    <dbReference type="NCBI Taxonomy" id="37621"/>
    <lineage>
        <taxon>Eukaryota</taxon>
        <taxon>Metazoa</taxon>
        <taxon>Ecdysozoa</taxon>
        <taxon>Scalidophora</taxon>
        <taxon>Priapulida</taxon>
        <taxon>Priapulimorpha</taxon>
        <taxon>Priapulimorphida</taxon>
        <taxon>Priapulidae</taxon>
        <taxon>Priapulus</taxon>
    </lineage>
</organism>
<evidence type="ECO:0000256" key="1">
    <source>
        <dbReference type="ARBA" id="ARBA00005234"/>
    </source>
</evidence>
<comment type="similarity">
    <text evidence="1">Belongs to the peptidase C48 family.</text>
</comment>
<evidence type="ECO:0000256" key="2">
    <source>
        <dbReference type="ARBA" id="ARBA00022670"/>
    </source>
</evidence>
<dbReference type="Gene3D" id="3.40.395.10">
    <property type="entry name" value="Adenoviral Proteinase, Chain A"/>
    <property type="match status" value="1"/>
</dbReference>
<proteinExistence type="inferred from homology"/>
<feature type="domain" description="Ubiquitin-like protease family profile" evidence="4">
    <location>
        <begin position="1"/>
        <end position="122"/>
    </location>
</feature>
<gene>
    <name evidence="6" type="primary">LOC106811176</name>
</gene>
<evidence type="ECO:0000313" key="5">
    <source>
        <dbReference type="Proteomes" id="UP000695022"/>
    </source>
</evidence>
<evidence type="ECO:0000259" key="4">
    <source>
        <dbReference type="PROSITE" id="PS50600"/>
    </source>
</evidence>
<dbReference type="InterPro" id="IPR038765">
    <property type="entry name" value="Papain-like_cys_pep_sf"/>
</dbReference>
<sequence length="122" mass="13885">MFNTDLATLMPDQWLNDKVIDGYLTITIKEAQAKKYHAMNCVTVGQIFQGIYRSLSVKHKNMMLSTHNRTLCPVNTGGCHWLLVVVDPEKKIDLLQQSWGKCGHDPQTVAQLKRFPATSQRK</sequence>
<reference evidence="6" key="1">
    <citation type="submission" date="2025-08" db="UniProtKB">
        <authorList>
            <consortium name="RefSeq"/>
        </authorList>
    </citation>
    <scope>IDENTIFICATION</scope>
</reference>
<keyword evidence="2" id="KW-0645">Protease</keyword>
<accession>A0ABM1EDD5</accession>
<dbReference type="Proteomes" id="UP000695022">
    <property type="component" value="Unplaced"/>
</dbReference>
<dbReference type="PROSITE" id="PS50600">
    <property type="entry name" value="ULP_PROTEASE"/>
    <property type="match status" value="1"/>
</dbReference>
<dbReference type="InterPro" id="IPR003653">
    <property type="entry name" value="Peptidase_C48_C"/>
</dbReference>
<keyword evidence="5" id="KW-1185">Reference proteome</keyword>
<name>A0ABM1EDD5_PRICU</name>